<dbReference type="SFLD" id="SFLDF00288">
    <property type="entry name" value="HemN-like__clustered_with_nucl"/>
    <property type="match status" value="1"/>
</dbReference>
<organism evidence="11 12">
    <name type="scientific">Sellimonas intestinalis</name>
    <dbReference type="NCBI Taxonomy" id="1653434"/>
    <lineage>
        <taxon>Bacteria</taxon>
        <taxon>Bacillati</taxon>
        <taxon>Bacillota</taxon>
        <taxon>Clostridia</taxon>
        <taxon>Lachnospirales</taxon>
        <taxon>Lachnospiraceae</taxon>
        <taxon>Sellimonas</taxon>
    </lineage>
</organism>
<proteinExistence type="inferred from homology"/>
<evidence type="ECO:0000256" key="4">
    <source>
        <dbReference type="ARBA" id="ARBA00022691"/>
    </source>
</evidence>
<evidence type="ECO:0000256" key="6">
    <source>
        <dbReference type="ARBA" id="ARBA00023004"/>
    </source>
</evidence>
<dbReference type="PANTHER" id="PTHR13932">
    <property type="entry name" value="COPROPORPHYRINIGEN III OXIDASE"/>
    <property type="match status" value="1"/>
</dbReference>
<dbReference type="Gene3D" id="3.20.20.70">
    <property type="entry name" value="Aldolase class I"/>
    <property type="match status" value="1"/>
</dbReference>
<gene>
    <name evidence="11" type="primary">hemW</name>
    <name evidence="11" type="ORF">DW016_09075</name>
</gene>
<dbReference type="InterPro" id="IPR006638">
    <property type="entry name" value="Elp3/MiaA/NifB-like_rSAM"/>
</dbReference>
<dbReference type="InterPro" id="IPR058240">
    <property type="entry name" value="rSAM_sf"/>
</dbReference>
<dbReference type="PROSITE" id="PS51918">
    <property type="entry name" value="RADICAL_SAM"/>
    <property type="match status" value="1"/>
</dbReference>
<evidence type="ECO:0000256" key="1">
    <source>
        <dbReference type="ARBA" id="ARBA00006100"/>
    </source>
</evidence>
<dbReference type="SUPFAM" id="SSF102114">
    <property type="entry name" value="Radical SAM enzymes"/>
    <property type="match status" value="1"/>
</dbReference>
<keyword evidence="8 9" id="KW-0143">Chaperone</keyword>
<keyword evidence="3 9" id="KW-0349">Heme</keyword>
<evidence type="ECO:0000259" key="10">
    <source>
        <dbReference type="PROSITE" id="PS51918"/>
    </source>
</evidence>
<evidence type="ECO:0000256" key="5">
    <source>
        <dbReference type="ARBA" id="ARBA00022723"/>
    </source>
</evidence>
<dbReference type="SFLD" id="SFLDG01065">
    <property type="entry name" value="anaerobic_coproporphyrinogen-I"/>
    <property type="match status" value="1"/>
</dbReference>
<dbReference type="GO" id="GO:0006779">
    <property type="term" value="P:porphyrin-containing compound biosynthetic process"/>
    <property type="evidence" value="ECO:0007669"/>
    <property type="project" value="InterPro"/>
</dbReference>
<dbReference type="SFLD" id="SFLDF00562">
    <property type="entry name" value="HemN-like__clustered_with_heat"/>
    <property type="match status" value="1"/>
</dbReference>
<dbReference type="SFLD" id="SFLDG01082">
    <property type="entry name" value="B12-binding_domain_containing"/>
    <property type="match status" value="1"/>
</dbReference>
<dbReference type="OrthoDB" id="9808022at2"/>
<dbReference type="EMBL" id="QVLX01000004">
    <property type="protein sequence ID" value="RGE87078.1"/>
    <property type="molecule type" value="Genomic_DNA"/>
</dbReference>
<dbReference type="InterPro" id="IPR004559">
    <property type="entry name" value="HemW-like"/>
</dbReference>
<comment type="function">
    <text evidence="9">Probably acts as a heme chaperone, transferring heme to an unknown acceptor. Binds one molecule of heme per monomer, possibly covalently. Binds 1 [4Fe-4S] cluster. The cluster is coordinated with 3 cysteines and an exchangeable S-adenosyl-L-methionine.</text>
</comment>
<keyword evidence="9" id="KW-0963">Cytoplasm</keyword>
<dbReference type="InterPro" id="IPR007197">
    <property type="entry name" value="rSAM"/>
</dbReference>
<dbReference type="GO" id="GO:0005737">
    <property type="term" value="C:cytoplasm"/>
    <property type="evidence" value="ECO:0007669"/>
    <property type="project" value="UniProtKB-SubCell"/>
</dbReference>
<comment type="caution">
    <text evidence="11">The sequence shown here is derived from an EMBL/GenBank/DDBJ whole genome shotgun (WGS) entry which is preliminary data.</text>
</comment>
<dbReference type="Proteomes" id="UP000261080">
    <property type="component" value="Unassembled WGS sequence"/>
</dbReference>
<keyword evidence="7 9" id="KW-0411">Iron-sulfur</keyword>
<sequence length="395" mass="45435">MKELELYIHIPFCVRKCAYCDFLSGPAGEPEREEYLEALVKEIRSVGDMGRGCQVSSVFLGGGTPSILTPEQIGGILYAVRETFTLAKDAEITMEYNPGTGESERMADYLKTGVNRLSIGLQSADDGELRILGRIHTWKEFLKTYEEARKAGCDNINIDLMSAIPGQTLNSYERTLEKICRLLPDHVSAYSLILEEGTPFGNWYEKSPHPAGHPPLPDEETERQMYERTKEILHGYGYERYEISNYAKEGKMCRHNIGYWKRVPYLGFGVGAASLWKEKRWSNIRDRRQYVALWKEHKPREASRMIRENMQMISVREAQEETFFLGLRMMEGVSESRFEDTFGCAIEDVYGKELKKLEADGFVQREGGRIFLTDRGIDISNTVMTWFLQDEEEEE</sequence>
<reference evidence="11 12" key="1">
    <citation type="submission" date="2018-08" db="EMBL/GenBank/DDBJ databases">
        <title>A genome reference for cultivated species of the human gut microbiota.</title>
        <authorList>
            <person name="Zou Y."/>
            <person name="Xue W."/>
            <person name="Luo G."/>
        </authorList>
    </citation>
    <scope>NUCLEOTIDE SEQUENCE [LARGE SCALE GENOMIC DNA]</scope>
    <source>
        <strain evidence="11 12">AF37-2AT</strain>
    </source>
</reference>
<evidence type="ECO:0000313" key="11">
    <source>
        <dbReference type="EMBL" id="RGE87078.1"/>
    </source>
</evidence>
<dbReference type="InterPro" id="IPR013785">
    <property type="entry name" value="Aldolase_TIM"/>
</dbReference>
<evidence type="ECO:0000256" key="3">
    <source>
        <dbReference type="ARBA" id="ARBA00022617"/>
    </source>
</evidence>
<protein>
    <recommendedName>
        <fullName evidence="2 9">Heme chaperone HemW</fullName>
    </recommendedName>
</protein>
<comment type="subcellular location">
    <subcellularLocation>
        <location evidence="9">Cytoplasm</location>
    </subcellularLocation>
</comment>
<dbReference type="Pfam" id="PF06969">
    <property type="entry name" value="HemN_C"/>
    <property type="match status" value="1"/>
</dbReference>
<keyword evidence="9" id="KW-0004">4Fe-4S</keyword>
<dbReference type="SMART" id="SM00729">
    <property type="entry name" value="Elp3"/>
    <property type="match status" value="1"/>
</dbReference>
<dbReference type="RefSeq" id="WP_117493550.1">
    <property type="nucleotide sequence ID" value="NZ_BAABYU010000001.1"/>
</dbReference>
<name>A0A3E3K1Z9_9FIRM</name>
<accession>A0A3E3K1Z9</accession>
<dbReference type="GO" id="GO:0004109">
    <property type="term" value="F:coproporphyrinogen oxidase activity"/>
    <property type="evidence" value="ECO:0007669"/>
    <property type="project" value="InterPro"/>
</dbReference>
<comment type="similarity">
    <text evidence="1">Belongs to the anaerobic coproporphyrinogen-III oxidase family. HemW subfamily.</text>
</comment>
<dbReference type="GO" id="GO:0051539">
    <property type="term" value="F:4 iron, 4 sulfur cluster binding"/>
    <property type="evidence" value="ECO:0007669"/>
    <property type="project" value="UniProtKB-UniRule"/>
</dbReference>
<feature type="domain" description="Radical SAM core" evidence="10">
    <location>
        <begin position="1"/>
        <end position="239"/>
    </location>
</feature>
<evidence type="ECO:0000256" key="9">
    <source>
        <dbReference type="RuleBase" id="RU364116"/>
    </source>
</evidence>
<evidence type="ECO:0000313" key="12">
    <source>
        <dbReference type="Proteomes" id="UP000261080"/>
    </source>
</evidence>
<keyword evidence="12" id="KW-1185">Reference proteome</keyword>
<dbReference type="InterPro" id="IPR034505">
    <property type="entry name" value="Coproporphyrinogen-III_oxidase"/>
</dbReference>
<dbReference type="SFLD" id="SFLDS00029">
    <property type="entry name" value="Radical_SAM"/>
    <property type="match status" value="1"/>
</dbReference>
<evidence type="ECO:0000256" key="2">
    <source>
        <dbReference type="ARBA" id="ARBA00017228"/>
    </source>
</evidence>
<dbReference type="CDD" id="cd01335">
    <property type="entry name" value="Radical_SAM"/>
    <property type="match status" value="1"/>
</dbReference>
<evidence type="ECO:0000256" key="8">
    <source>
        <dbReference type="ARBA" id="ARBA00023186"/>
    </source>
</evidence>
<keyword evidence="6 9" id="KW-0408">Iron</keyword>
<keyword evidence="4 9" id="KW-0949">S-adenosyl-L-methionine</keyword>
<dbReference type="PANTHER" id="PTHR13932:SF5">
    <property type="entry name" value="RADICAL S-ADENOSYL METHIONINE DOMAIN-CONTAINING PROTEIN 1, MITOCHONDRIAL"/>
    <property type="match status" value="1"/>
</dbReference>
<evidence type="ECO:0000256" key="7">
    <source>
        <dbReference type="ARBA" id="ARBA00023014"/>
    </source>
</evidence>
<dbReference type="GO" id="GO:0046872">
    <property type="term" value="F:metal ion binding"/>
    <property type="evidence" value="ECO:0007669"/>
    <property type="project" value="UniProtKB-UniRule"/>
</dbReference>
<dbReference type="NCBIfam" id="TIGR00539">
    <property type="entry name" value="hemN_rel"/>
    <property type="match status" value="1"/>
</dbReference>
<dbReference type="AlphaFoldDB" id="A0A3E3K1Z9"/>
<dbReference type="InterPro" id="IPR010723">
    <property type="entry name" value="HemN_C"/>
</dbReference>
<keyword evidence="5 9" id="KW-0479">Metal-binding</keyword>
<dbReference type="Pfam" id="PF04055">
    <property type="entry name" value="Radical_SAM"/>
    <property type="match status" value="1"/>
</dbReference>